<dbReference type="CDD" id="cd00336">
    <property type="entry name" value="Ribosomal_L22"/>
    <property type="match status" value="1"/>
</dbReference>
<organism evidence="7 8">
    <name type="scientific">Methermicoccus shengliensis</name>
    <dbReference type="NCBI Taxonomy" id="660064"/>
    <lineage>
        <taxon>Archaea</taxon>
        <taxon>Methanobacteriati</taxon>
        <taxon>Methanobacteriota</taxon>
        <taxon>Stenosarchaea group</taxon>
        <taxon>Methanomicrobia</taxon>
        <taxon>Methanosarcinales</taxon>
        <taxon>Methermicoccaceae</taxon>
        <taxon>Methermicoccus</taxon>
    </lineage>
</organism>
<dbReference type="SUPFAM" id="SSF54843">
    <property type="entry name" value="Ribosomal protein L22"/>
    <property type="match status" value="1"/>
</dbReference>
<dbReference type="GO" id="GO:0019843">
    <property type="term" value="F:rRNA binding"/>
    <property type="evidence" value="ECO:0007669"/>
    <property type="project" value="UniProtKB-UniRule"/>
</dbReference>
<dbReference type="NCBIfam" id="NF003260">
    <property type="entry name" value="PRK04223.1"/>
    <property type="match status" value="1"/>
</dbReference>
<dbReference type="AlphaFoldDB" id="A0A832VWV0"/>
<evidence type="ECO:0000256" key="3">
    <source>
        <dbReference type="ARBA" id="ARBA00023274"/>
    </source>
</evidence>
<accession>A0A832VWV0</accession>
<protein>
    <recommendedName>
        <fullName evidence="4">Large ribosomal subunit protein uL22</fullName>
    </recommendedName>
</protein>
<dbReference type="PANTHER" id="PTHR11593:SF10">
    <property type="entry name" value="60S RIBOSOMAL PROTEIN L17"/>
    <property type="match status" value="1"/>
</dbReference>
<evidence type="ECO:0000256" key="4">
    <source>
        <dbReference type="HAMAP-Rule" id="MF_01331"/>
    </source>
</evidence>
<dbReference type="RefSeq" id="WP_042685442.1">
    <property type="nucleotide sequence ID" value="NZ_DUIH01000009.1"/>
</dbReference>
<comment type="subunit">
    <text evidence="4 6">Part of the 50S ribosomal subunit.</text>
</comment>
<dbReference type="GO" id="GO:0003735">
    <property type="term" value="F:structural constituent of ribosome"/>
    <property type="evidence" value="ECO:0007669"/>
    <property type="project" value="UniProtKB-UniRule"/>
</dbReference>
<dbReference type="Gene3D" id="3.90.470.10">
    <property type="entry name" value="Ribosomal protein L22/L17"/>
    <property type="match status" value="1"/>
</dbReference>
<name>A0A832VWV0_9EURY</name>
<dbReference type="GO" id="GO:0022625">
    <property type="term" value="C:cytosolic large ribosomal subunit"/>
    <property type="evidence" value="ECO:0007669"/>
    <property type="project" value="UniProtKB-UniRule"/>
</dbReference>
<comment type="caution">
    <text evidence="7">The sequence shown here is derived from an EMBL/GenBank/DDBJ whole genome shotgun (WGS) entry which is preliminary data.</text>
</comment>
<comment type="function">
    <text evidence="4">The globular domain of the protein is located near the polypeptide exit tunnel on the outside of the subunit, while an extended beta-hairpin is found that lines the wall of the exit tunnel in the center of the 70S ribosome.</text>
</comment>
<dbReference type="InterPro" id="IPR057265">
    <property type="entry name" value="Ribosomal_uL22_arc-type"/>
</dbReference>
<comment type="function">
    <text evidence="4 6">This protein binds specifically to 23S rRNA. It makes multiple contacts with different domains of the 23S rRNA in the assembled 50S subunit and ribosome.</text>
</comment>
<keyword evidence="4 6" id="KW-0694">RNA-binding</keyword>
<proteinExistence type="inferred from homology"/>
<dbReference type="EMBL" id="DUIH01000009">
    <property type="protein sequence ID" value="HIH69362.1"/>
    <property type="molecule type" value="Genomic_DNA"/>
</dbReference>
<keyword evidence="4 6" id="KW-0699">rRNA-binding</keyword>
<evidence type="ECO:0000256" key="5">
    <source>
        <dbReference type="RuleBase" id="RU004005"/>
    </source>
</evidence>
<dbReference type="Pfam" id="PF00237">
    <property type="entry name" value="Ribosomal_L22"/>
    <property type="match status" value="1"/>
</dbReference>
<dbReference type="PANTHER" id="PTHR11593">
    <property type="entry name" value="60S RIBOSOMAL PROTEIN L17"/>
    <property type="match status" value="1"/>
</dbReference>
<comment type="similarity">
    <text evidence="1 4 5">Belongs to the universal ribosomal protein uL22 family.</text>
</comment>
<dbReference type="InterPro" id="IPR005721">
    <property type="entry name" value="Ribosomal_uL22_euk/arc"/>
</dbReference>
<evidence type="ECO:0000256" key="2">
    <source>
        <dbReference type="ARBA" id="ARBA00022980"/>
    </source>
</evidence>
<reference evidence="7" key="1">
    <citation type="journal article" date="2020" name="bioRxiv">
        <title>A rank-normalized archaeal taxonomy based on genome phylogeny resolves widespread incomplete and uneven classifications.</title>
        <authorList>
            <person name="Rinke C."/>
            <person name="Chuvochina M."/>
            <person name="Mussig A.J."/>
            <person name="Chaumeil P.-A."/>
            <person name="Waite D.W."/>
            <person name="Whitman W.B."/>
            <person name="Parks D.H."/>
            <person name="Hugenholtz P."/>
        </authorList>
    </citation>
    <scope>NUCLEOTIDE SEQUENCE</scope>
    <source>
        <strain evidence="7">UBA12518</strain>
    </source>
</reference>
<dbReference type="Proteomes" id="UP000600363">
    <property type="component" value="Unassembled WGS sequence"/>
</dbReference>
<sequence length="150" mass="17188">MARIQYTREFDPQRSAKAMRYELHISPKSSREVARAIRGMSPKEARQLLEDVVAMKRAIPYRWHVKGVGHRRGKIGPGRFPQKCAREFLKLLENAENNARYKGLNPERMRIAHACAKRGRVIHGFIPRALGRATAKNTETVSIEMVLVEV</sequence>
<keyword evidence="3 4" id="KW-0687">Ribonucleoprotein</keyword>
<evidence type="ECO:0000313" key="7">
    <source>
        <dbReference type="EMBL" id="HIH69362.1"/>
    </source>
</evidence>
<gene>
    <name evidence="4" type="primary">rpl22</name>
    <name evidence="7" type="ORF">HA299_01890</name>
</gene>
<dbReference type="InterPro" id="IPR036394">
    <property type="entry name" value="Ribosomal_uL22_sf"/>
</dbReference>
<dbReference type="NCBIfam" id="TIGR01038">
    <property type="entry name" value="uL22_arch_euk"/>
    <property type="match status" value="1"/>
</dbReference>
<keyword evidence="2 4" id="KW-0689">Ribosomal protein</keyword>
<dbReference type="HAMAP" id="MF_01331_A">
    <property type="entry name" value="Ribosomal_uL22_A"/>
    <property type="match status" value="1"/>
</dbReference>
<evidence type="ECO:0000256" key="1">
    <source>
        <dbReference type="ARBA" id="ARBA00009451"/>
    </source>
</evidence>
<dbReference type="InterPro" id="IPR001063">
    <property type="entry name" value="Ribosomal_uL22"/>
</dbReference>
<dbReference type="GO" id="GO:0002181">
    <property type="term" value="P:cytoplasmic translation"/>
    <property type="evidence" value="ECO:0007669"/>
    <property type="project" value="TreeGrafter"/>
</dbReference>
<evidence type="ECO:0000313" key="8">
    <source>
        <dbReference type="Proteomes" id="UP000600363"/>
    </source>
</evidence>
<evidence type="ECO:0000256" key="6">
    <source>
        <dbReference type="RuleBase" id="RU004007"/>
    </source>
</evidence>